<dbReference type="PANTHER" id="PTHR42879">
    <property type="entry name" value="3-OXOACYL-(ACYL-CARRIER-PROTEIN) REDUCTASE"/>
    <property type="match status" value="1"/>
</dbReference>
<evidence type="ECO:0000313" key="2">
    <source>
        <dbReference type="EMBL" id="SVA74227.1"/>
    </source>
</evidence>
<dbReference type="EMBL" id="UINC01017806">
    <property type="protein sequence ID" value="SVA74227.1"/>
    <property type="molecule type" value="Genomic_DNA"/>
</dbReference>
<dbReference type="InterPro" id="IPR050259">
    <property type="entry name" value="SDR"/>
</dbReference>
<accession>A0A381YCR6</accession>
<dbReference type="PANTHER" id="PTHR42879:SF2">
    <property type="entry name" value="3-OXOACYL-[ACYL-CARRIER-PROTEIN] REDUCTASE FABG"/>
    <property type="match status" value="1"/>
</dbReference>
<protein>
    <submittedName>
        <fullName evidence="2">Uncharacterized protein</fullName>
    </submittedName>
</protein>
<organism evidence="2">
    <name type="scientific">marine metagenome</name>
    <dbReference type="NCBI Taxonomy" id="408172"/>
    <lineage>
        <taxon>unclassified sequences</taxon>
        <taxon>metagenomes</taxon>
        <taxon>ecological metagenomes</taxon>
    </lineage>
</organism>
<dbReference type="AlphaFoldDB" id="A0A381YCR6"/>
<sequence length="263" mass="29035">MSKTVSEIKKRPLFPEGSAIVIGGSGGIGESVCKNFISNNVPVIFTYFKNEENASMLVKEVSENGGIIESHQLSLTDRIKVENFFEEMKNSKVKVHSIVNATGADIRMRWINSLTYEEWEEVMHNDSDGFFNLVKSSLPLLKENGGSYTTISSIGLSRWPTKDVLSVAPKAVIDALITGLAREEGRNGIRANSVQLGIIEAGIFLRIKDTEYDERYIEAAKNNTALKRLGSAEDVSDAVIFLSSNRANYITGQTIYLDGGFRI</sequence>
<reference evidence="2" key="1">
    <citation type="submission" date="2018-05" db="EMBL/GenBank/DDBJ databases">
        <authorList>
            <person name="Lanie J.A."/>
            <person name="Ng W.-L."/>
            <person name="Kazmierczak K.M."/>
            <person name="Andrzejewski T.M."/>
            <person name="Davidsen T.M."/>
            <person name="Wayne K.J."/>
            <person name="Tettelin H."/>
            <person name="Glass J.I."/>
            <person name="Rusch D."/>
            <person name="Podicherti R."/>
            <person name="Tsui H.-C.T."/>
            <person name="Winkler M.E."/>
        </authorList>
    </citation>
    <scope>NUCLEOTIDE SEQUENCE</scope>
</reference>
<name>A0A381YCR6_9ZZZZ</name>
<dbReference type="InterPro" id="IPR002347">
    <property type="entry name" value="SDR_fam"/>
</dbReference>
<gene>
    <name evidence="2" type="ORF">METZ01_LOCUS127081</name>
</gene>
<dbReference type="SUPFAM" id="SSF51735">
    <property type="entry name" value="NAD(P)-binding Rossmann-fold domains"/>
    <property type="match status" value="1"/>
</dbReference>
<dbReference type="PRINTS" id="PR00081">
    <property type="entry name" value="GDHRDH"/>
</dbReference>
<evidence type="ECO:0000256" key="1">
    <source>
        <dbReference type="ARBA" id="ARBA00006484"/>
    </source>
</evidence>
<dbReference type="InterPro" id="IPR036291">
    <property type="entry name" value="NAD(P)-bd_dom_sf"/>
</dbReference>
<dbReference type="Pfam" id="PF13561">
    <property type="entry name" value="adh_short_C2"/>
    <property type="match status" value="1"/>
</dbReference>
<proteinExistence type="inferred from homology"/>
<comment type="similarity">
    <text evidence="1">Belongs to the short-chain dehydrogenases/reductases (SDR) family.</text>
</comment>
<dbReference type="Gene3D" id="3.40.50.720">
    <property type="entry name" value="NAD(P)-binding Rossmann-like Domain"/>
    <property type="match status" value="1"/>
</dbReference>